<protein>
    <submittedName>
        <fullName evidence="2">Uncharacterized protein</fullName>
    </submittedName>
</protein>
<gene>
    <name evidence="2" type="ORF">GRG538_LOCUS5481</name>
    <name evidence="1" type="ORF">LUA448_LOCUS3254</name>
</gene>
<name>A0A817W3T9_9BILA</name>
<comment type="caution">
    <text evidence="2">The sequence shown here is derived from an EMBL/GenBank/DDBJ whole genome shotgun (WGS) entry which is preliminary data.</text>
</comment>
<accession>A0A817W3T9</accession>
<organism evidence="2 3">
    <name type="scientific">Rotaria socialis</name>
    <dbReference type="NCBI Taxonomy" id="392032"/>
    <lineage>
        <taxon>Eukaryota</taxon>
        <taxon>Metazoa</taxon>
        <taxon>Spiralia</taxon>
        <taxon>Gnathifera</taxon>
        <taxon>Rotifera</taxon>
        <taxon>Eurotatoria</taxon>
        <taxon>Bdelloidea</taxon>
        <taxon>Philodinida</taxon>
        <taxon>Philodinidae</taxon>
        <taxon>Rotaria</taxon>
    </lineage>
</organism>
<sequence length="70" mass="7983">MSSTLTKLKINVETFNDYLYLLGNLKSLSTLIIDVKLILFSSSRINNTNKLPELKCFSLASVHFTSHYEN</sequence>
<dbReference type="EMBL" id="CAJNYD010000132">
    <property type="protein sequence ID" value="CAF3220907.1"/>
    <property type="molecule type" value="Genomic_DNA"/>
</dbReference>
<evidence type="ECO:0000313" key="2">
    <source>
        <dbReference type="EMBL" id="CAF3350546.1"/>
    </source>
</evidence>
<dbReference type="EMBL" id="CAJNYT010000454">
    <property type="protein sequence ID" value="CAF3350546.1"/>
    <property type="molecule type" value="Genomic_DNA"/>
</dbReference>
<evidence type="ECO:0000313" key="3">
    <source>
        <dbReference type="Proteomes" id="UP000663872"/>
    </source>
</evidence>
<proteinExistence type="predicted"/>
<dbReference type="AlphaFoldDB" id="A0A817W3T9"/>
<dbReference type="Proteomes" id="UP000663872">
    <property type="component" value="Unassembled WGS sequence"/>
</dbReference>
<reference evidence="2" key="1">
    <citation type="submission" date="2021-02" db="EMBL/GenBank/DDBJ databases">
        <authorList>
            <person name="Nowell W R."/>
        </authorList>
    </citation>
    <scope>NUCLEOTIDE SEQUENCE</scope>
</reference>
<dbReference type="Proteomes" id="UP000663833">
    <property type="component" value="Unassembled WGS sequence"/>
</dbReference>
<evidence type="ECO:0000313" key="1">
    <source>
        <dbReference type="EMBL" id="CAF3220907.1"/>
    </source>
</evidence>